<evidence type="ECO:0000313" key="1">
    <source>
        <dbReference type="EMBL" id="GAG87582.1"/>
    </source>
</evidence>
<accession>X1C2K3</accession>
<name>X1C2K3_9ZZZZ</name>
<dbReference type="AlphaFoldDB" id="X1C2K3"/>
<dbReference type="EMBL" id="BART01015682">
    <property type="protein sequence ID" value="GAG87582.1"/>
    <property type="molecule type" value="Genomic_DNA"/>
</dbReference>
<sequence>MKPDIKVQLPQMATVQVEEFAQVEIKVVVEPMVEMEEMVLELVVQPMALKYCLLTWVAQAGVETTEIEADMVEERYG</sequence>
<organism evidence="1">
    <name type="scientific">marine sediment metagenome</name>
    <dbReference type="NCBI Taxonomy" id="412755"/>
    <lineage>
        <taxon>unclassified sequences</taxon>
        <taxon>metagenomes</taxon>
        <taxon>ecological metagenomes</taxon>
    </lineage>
</organism>
<comment type="caution">
    <text evidence="1">The sequence shown here is derived from an EMBL/GenBank/DDBJ whole genome shotgun (WGS) entry which is preliminary data.</text>
</comment>
<proteinExistence type="predicted"/>
<protein>
    <submittedName>
        <fullName evidence="1">Uncharacterized protein</fullName>
    </submittedName>
</protein>
<reference evidence="1" key="1">
    <citation type="journal article" date="2014" name="Front. Microbiol.">
        <title>High frequency of phylogenetically diverse reductive dehalogenase-homologous genes in deep subseafloor sedimentary metagenomes.</title>
        <authorList>
            <person name="Kawai M."/>
            <person name="Futagami T."/>
            <person name="Toyoda A."/>
            <person name="Takaki Y."/>
            <person name="Nishi S."/>
            <person name="Hori S."/>
            <person name="Arai W."/>
            <person name="Tsubouchi T."/>
            <person name="Morono Y."/>
            <person name="Uchiyama I."/>
            <person name="Ito T."/>
            <person name="Fujiyama A."/>
            <person name="Inagaki F."/>
            <person name="Takami H."/>
        </authorList>
    </citation>
    <scope>NUCLEOTIDE SEQUENCE</scope>
    <source>
        <strain evidence="1">Expedition CK06-06</strain>
    </source>
</reference>
<gene>
    <name evidence="1" type="ORF">S01H4_30391</name>
</gene>